<dbReference type="GO" id="GO:0019628">
    <property type="term" value="P:urate catabolic process"/>
    <property type="evidence" value="ECO:0007669"/>
    <property type="project" value="UniProtKB-UniPathway"/>
</dbReference>
<dbReference type="Gene3D" id="1.10.3330.10">
    <property type="entry name" value="Oxo-4-hydroxy-4-carboxy-5-ureidoimidazoline decarboxylase"/>
    <property type="match status" value="1"/>
</dbReference>
<dbReference type="InterPro" id="IPR018020">
    <property type="entry name" value="OHCU_decarboxylase"/>
</dbReference>
<reference evidence="8 9" key="1">
    <citation type="submission" date="2019-11" db="EMBL/GenBank/DDBJ databases">
        <authorList>
            <person name="Khan S.A."/>
            <person name="Jeon C.O."/>
            <person name="Chun B.H."/>
        </authorList>
    </citation>
    <scope>NUCLEOTIDE SEQUENCE [LARGE SCALE GENOMIC DNA]</scope>
    <source>
        <strain evidence="8 9">IMCC 1097</strain>
    </source>
</reference>
<name>A0A5Q2Q8W6_9GAMM</name>
<feature type="domain" description="Oxo-4-hydroxy-4-carboxy-5-ureidoimidazoline decarboxylase" evidence="7">
    <location>
        <begin position="13"/>
        <end position="164"/>
    </location>
</feature>
<dbReference type="InterPro" id="IPR017580">
    <property type="entry name" value="OHCU_decarboxylase-1"/>
</dbReference>
<dbReference type="EC" id="4.1.1.97" evidence="3"/>
<keyword evidence="4" id="KW-0659">Purine metabolism</keyword>
<evidence type="ECO:0000313" key="9">
    <source>
        <dbReference type="Proteomes" id="UP000388235"/>
    </source>
</evidence>
<dbReference type="Proteomes" id="UP000388235">
    <property type="component" value="Chromosome"/>
</dbReference>
<accession>A0A5Q2Q8W6</accession>
<dbReference type="RefSeq" id="WP_153713077.1">
    <property type="nucleotide sequence ID" value="NZ_CP045871.1"/>
</dbReference>
<dbReference type="Pfam" id="PF09349">
    <property type="entry name" value="OHCU_decarbox"/>
    <property type="match status" value="1"/>
</dbReference>
<evidence type="ECO:0000256" key="6">
    <source>
        <dbReference type="ARBA" id="ARBA00023239"/>
    </source>
</evidence>
<comment type="pathway">
    <text evidence="2">Purine metabolism; urate degradation; (S)-allantoin from urate: step 3/3.</text>
</comment>
<dbReference type="SUPFAM" id="SSF158694">
    <property type="entry name" value="UraD-Like"/>
    <property type="match status" value="1"/>
</dbReference>
<dbReference type="GO" id="GO:0006144">
    <property type="term" value="P:purine nucleobase metabolic process"/>
    <property type="evidence" value="ECO:0007669"/>
    <property type="project" value="UniProtKB-KW"/>
</dbReference>
<keyword evidence="9" id="KW-1185">Reference proteome</keyword>
<evidence type="ECO:0000259" key="7">
    <source>
        <dbReference type="Pfam" id="PF09349"/>
    </source>
</evidence>
<proteinExistence type="predicted"/>
<dbReference type="OrthoDB" id="9800909at2"/>
<comment type="catalytic activity">
    <reaction evidence="1">
        <text>5-hydroxy-2-oxo-4-ureido-2,5-dihydro-1H-imidazole-5-carboxylate + H(+) = (S)-allantoin + CO2</text>
        <dbReference type="Rhea" id="RHEA:26301"/>
        <dbReference type="ChEBI" id="CHEBI:15378"/>
        <dbReference type="ChEBI" id="CHEBI:15678"/>
        <dbReference type="ChEBI" id="CHEBI:16526"/>
        <dbReference type="ChEBI" id="CHEBI:58639"/>
        <dbReference type="EC" id="4.1.1.97"/>
    </reaction>
</comment>
<evidence type="ECO:0000313" key="8">
    <source>
        <dbReference type="EMBL" id="QGG79573.1"/>
    </source>
</evidence>
<evidence type="ECO:0000256" key="4">
    <source>
        <dbReference type="ARBA" id="ARBA00022631"/>
    </source>
</evidence>
<dbReference type="KEGG" id="llp:GH975_02910"/>
<keyword evidence="5" id="KW-0210">Decarboxylase</keyword>
<keyword evidence="6 8" id="KW-0456">Lyase</keyword>
<dbReference type="NCBIfam" id="TIGR03164">
    <property type="entry name" value="UHCUDC"/>
    <property type="match status" value="1"/>
</dbReference>
<dbReference type="AlphaFoldDB" id="A0A5Q2Q8W6"/>
<dbReference type="UniPathway" id="UPA00394">
    <property type="reaction ID" value="UER00652"/>
</dbReference>
<sequence>MLNPQPSKCALPAFVQAYGSIYEHSPWVAEQLYPNLTAQHDQALVMASAMQAIVDHAGEALQLALLRAHPELVGKLELAELTRESQSEQTGAGLTECTPDEFAEFRELNERYNQRFGFPFIFAVGGFHRSDILASFRARVENDPATEFATALNQVHRIGRLRLNAMETSQ</sequence>
<dbReference type="PANTHER" id="PTHR43466:SF1">
    <property type="entry name" value="2-OXO-4-HYDROXY-4-CARBOXY-5-UREIDOIMIDAZOLINE DECARBOXYLASE-RELATED"/>
    <property type="match status" value="1"/>
</dbReference>
<protein>
    <recommendedName>
        <fullName evidence="3">2-oxo-4-hydroxy-4-carboxy-5-ureidoimidazoline decarboxylase</fullName>
        <ecNumber evidence="3">4.1.1.97</ecNumber>
    </recommendedName>
</protein>
<evidence type="ECO:0000256" key="5">
    <source>
        <dbReference type="ARBA" id="ARBA00022793"/>
    </source>
</evidence>
<dbReference type="InterPro" id="IPR036778">
    <property type="entry name" value="OHCU_decarboxylase_sf"/>
</dbReference>
<gene>
    <name evidence="8" type="primary">uraD</name>
    <name evidence="8" type="ORF">GH975_02910</name>
</gene>
<evidence type="ECO:0000256" key="3">
    <source>
        <dbReference type="ARBA" id="ARBA00012257"/>
    </source>
</evidence>
<dbReference type="GO" id="GO:0000255">
    <property type="term" value="P:allantoin metabolic process"/>
    <property type="evidence" value="ECO:0007669"/>
    <property type="project" value="InterPro"/>
</dbReference>
<dbReference type="GO" id="GO:0051997">
    <property type="term" value="F:2-oxo-4-hydroxy-4-carboxy-5-ureidoimidazoline decarboxylase activity"/>
    <property type="evidence" value="ECO:0007669"/>
    <property type="project" value="UniProtKB-EC"/>
</dbReference>
<evidence type="ECO:0000256" key="2">
    <source>
        <dbReference type="ARBA" id="ARBA00004754"/>
    </source>
</evidence>
<organism evidence="8 9">
    <name type="scientific">Litorivicinus lipolyticus</name>
    <dbReference type="NCBI Taxonomy" id="418701"/>
    <lineage>
        <taxon>Bacteria</taxon>
        <taxon>Pseudomonadati</taxon>
        <taxon>Pseudomonadota</taxon>
        <taxon>Gammaproteobacteria</taxon>
        <taxon>Oceanospirillales</taxon>
        <taxon>Litorivicinaceae</taxon>
        <taxon>Litorivicinus</taxon>
    </lineage>
</organism>
<dbReference type="PANTHER" id="PTHR43466">
    <property type="entry name" value="2-OXO-4-HYDROXY-4-CARBOXY-5-UREIDOIMIDAZOLINE DECARBOXYLASE-RELATED"/>
    <property type="match status" value="1"/>
</dbReference>
<evidence type="ECO:0000256" key="1">
    <source>
        <dbReference type="ARBA" id="ARBA00001163"/>
    </source>
</evidence>
<dbReference type="EMBL" id="CP045871">
    <property type="protein sequence ID" value="QGG79573.1"/>
    <property type="molecule type" value="Genomic_DNA"/>
</dbReference>